<dbReference type="GeneTree" id="ENSGT00940000158683"/>
<keyword evidence="5" id="KW-0007">Acetylation</keyword>
<dbReference type="GO" id="GO:0030097">
    <property type="term" value="P:hemopoiesis"/>
    <property type="evidence" value="ECO:0007669"/>
    <property type="project" value="Ensembl"/>
</dbReference>
<keyword evidence="1" id="KW-0597">Phosphoprotein</keyword>
<protein>
    <recommendedName>
        <fullName evidence="8">Cysteine-rich protein 2</fullName>
    </recommendedName>
</protein>
<reference evidence="12" key="2">
    <citation type="submission" date="2025-08" db="UniProtKB">
        <authorList>
            <consortium name="Ensembl"/>
        </authorList>
    </citation>
    <scope>IDENTIFICATION</scope>
    <source>
        <strain evidence="12">Thoroughbred</strain>
    </source>
</reference>
<keyword evidence="13" id="KW-1185">Reference proteome</keyword>
<accession>A0A9L0SV04</accession>
<dbReference type="SUPFAM" id="SSF57716">
    <property type="entry name" value="Glucocorticoid receptor-like (DNA-binding domain)"/>
    <property type="match status" value="3"/>
</dbReference>
<dbReference type="GO" id="GO:0046872">
    <property type="term" value="F:metal ion binding"/>
    <property type="evidence" value="ECO:0007669"/>
    <property type="project" value="UniProtKB-KW"/>
</dbReference>
<dbReference type="Pfam" id="PF00412">
    <property type="entry name" value="LIM"/>
    <property type="match status" value="2"/>
</dbReference>
<keyword evidence="3" id="KW-0677">Repeat</keyword>
<dbReference type="CDD" id="cd09476">
    <property type="entry name" value="LIM1_TLP"/>
    <property type="match status" value="1"/>
</dbReference>
<evidence type="ECO:0000256" key="8">
    <source>
        <dbReference type="ARBA" id="ARBA00039933"/>
    </source>
</evidence>
<comment type="subunit">
    <text evidence="7">Interacts with TGFB1I1.</text>
</comment>
<dbReference type="Ensembl" id="ENSECAT00000090303.1">
    <property type="protein sequence ID" value="ENSECAP00000078783.1"/>
    <property type="gene ID" value="ENSECAG00000029783.3"/>
</dbReference>
<keyword evidence="2 9" id="KW-0479">Metal-binding</keyword>
<dbReference type="AlphaFoldDB" id="A0A9L0SV04"/>
<organism evidence="12 13">
    <name type="scientific">Equus caballus</name>
    <name type="common">Horse</name>
    <dbReference type="NCBI Taxonomy" id="9796"/>
    <lineage>
        <taxon>Eukaryota</taxon>
        <taxon>Metazoa</taxon>
        <taxon>Chordata</taxon>
        <taxon>Craniata</taxon>
        <taxon>Vertebrata</taxon>
        <taxon>Euteleostomi</taxon>
        <taxon>Mammalia</taxon>
        <taxon>Eutheria</taxon>
        <taxon>Laurasiatheria</taxon>
        <taxon>Perissodactyla</taxon>
        <taxon>Equidae</taxon>
        <taxon>Equus</taxon>
    </lineage>
</organism>
<evidence type="ECO:0000256" key="3">
    <source>
        <dbReference type="ARBA" id="ARBA00022737"/>
    </source>
</evidence>
<dbReference type="FunFam" id="2.10.110.10:FF:000025">
    <property type="entry name" value="Cysteine-rich protein 2"/>
    <property type="match status" value="1"/>
</dbReference>
<evidence type="ECO:0000256" key="5">
    <source>
        <dbReference type="ARBA" id="ARBA00022990"/>
    </source>
</evidence>
<name>A0A9L0SV04_HORSE</name>
<evidence type="ECO:0000259" key="11">
    <source>
        <dbReference type="PROSITE" id="PS50023"/>
    </source>
</evidence>
<evidence type="ECO:0000313" key="13">
    <source>
        <dbReference type="Proteomes" id="UP000002281"/>
    </source>
</evidence>
<keyword evidence="6 9" id="KW-0440">LIM domain</keyword>
<evidence type="ECO:0000256" key="2">
    <source>
        <dbReference type="ARBA" id="ARBA00022723"/>
    </source>
</evidence>
<keyword evidence="4 9" id="KW-0862">Zinc</keyword>
<evidence type="ECO:0000256" key="7">
    <source>
        <dbReference type="ARBA" id="ARBA00038732"/>
    </source>
</evidence>
<dbReference type="GO" id="GO:0005938">
    <property type="term" value="C:cell cortex"/>
    <property type="evidence" value="ECO:0007669"/>
    <property type="project" value="Ensembl"/>
</dbReference>
<evidence type="ECO:0000256" key="1">
    <source>
        <dbReference type="ARBA" id="ARBA00022553"/>
    </source>
</evidence>
<evidence type="ECO:0000256" key="10">
    <source>
        <dbReference type="SAM" id="MobiDB-lite"/>
    </source>
</evidence>
<evidence type="ECO:0000256" key="6">
    <source>
        <dbReference type="ARBA" id="ARBA00023038"/>
    </source>
</evidence>
<feature type="domain" description="LIM zinc-binding" evidence="11">
    <location>
        <begin position="124"/>
        <end position="184"/>
    </location>
</feature>
<dbReference type="SMART" id="SM00132">
    <property type="entry name" value="LIM"/>
    <property type="match status" value="2"/>
</dbReference>
<proteinExistence type="predicted"/>
<dbReference type="PROSITE" id="PS50023">
    <property type="entry name" value="LIM_DOMAIN_2"/>
    <property type="match status" value="2"/>
</dbReference>
<dbReference type="CDD" id="cd09401">
    <property type="entry name" value="LIM_TLP_like"/>
    <property type="match status" value="1"/>
</dbReference>
<sequence>MASKCPKCDKTVYFAEKVSSLGKDWHKFCLKCERCGKTLTPGGHAEHDGKPFCHKPCYATLFGPKGVNIGGAGSYIYEKPSAEGPQVTGPIEVPVARAEERKASGPPKGPSKASSVTTFTGEPNVCPRCNKRVYFAEKVTSLGKDWHRPCLRCERCGKTLTPGGHAEVRGAGPGPGRGQRARAGRDPRGALGGRGALQGGLVGGGAASWWPEWRLAASSLLSGAELSPSHHQVSGLGHGFGSLRALPEGGRHLDKEEASRESGERGVCGPCLTPPHPHPFCPHPARWPALLPQAVLRNTLWTQG</sequence>
<reference evidence="12" key="3">
    <citation type="submission" date="2025-09" db="UniProtKB">
        <authorList>
            <consortium name="Ensembl"/>
        </authorList>
    </citation>
    <scope>IDENTIFICATION</scope>
    <source>
        <strain evidence="12">Thoroughbred</strain>
    </source>
</reference>
<evidence type="ECO:0000256" key="9">
    <source>
        <dbReference type="PROSITE-ProRule" id="PRU00125"/>
    </source>
</evidence>
<dbReference type="InterPro" id="IPR001781">
    <property type="entry name" value="Znf_LIM"/>
</dbReference>
<feature type="domain" description="LIM zinc-binding" evidence="11">
    <location>
        <begin position="3"/>
        <end position="64"/>
    </location>
</feature>
<feature type="region of interest" description="Disordered" evidence="10">
    <location>
        <begin position="162"/>
        <end position="196"/>
    </location>
</feature>
<dbReference type="PANTHER" id="PTHR46074">
    <property type="entry name" value="CYSTEINE-RICH PROTEIN CRIP FAMILY MEMBER"/>
    <property type="match status" value="1"/>
</dbReference>
<reference evidence="12 13" key="1">
    <citation type="journal article" date="2009" name="Science">
        <title>Genome sequence, comparative analysis, and population genetics of the domestic horse.</title>
        <authorList>
            <consortium name="Broad Institute Genome Sequencing Platform"/>
            <consortium name="Broad Institute Whole Genome Assembly Team"/>
            <person name="Wade C.M."/>
            <person name="Giulotto E."/>
            <person name="Sigurdsson S."/>
            <person name="Zoli M."/>
            <person name="Gnerre S."/>
            <person name="Imsland F."/>
            <person name="Lear T.L."/>
            <person name="Adelson D.L."/>
            <person name="Bailey E."/>
            <person name="Bellone R.R."/>
            <person name="Bloecker H."/>
            <person name="Distl O."/>
            <person name="Edgar R.C."/>
            <person name="Garber M."/>
            <person name="Leeb T."/>
            <person name="Mauceli E."/>
            <person name="MacLeod J.N."/>
            <person name="Penedo M.C.T."/>
            <person name="Raison J.M."/>
            <person name="Sharpe T."/>
            <person name="Vogel J."/>
            <person name="Andersson L."/>
            <person name="Antczak D.F."/>
            <person name="Biagi T."/>
            <person name="Binns M.M."/>
            <person name="Chowdhary B.P."/>
            <person name="Coleman S.J."/>
            <person name="Della Valle G."/>
            <person name="Fryc S."/>
            <person name="Guerin G."/>
            <person name="Hasegawa T."/>
            <person name="Hill E.W."/>
            <person name="Jurka J."/>
            <person name="Kiialainen A."/>
            <person name="Lindgren G."/>
            <person name="Liu J."/>
            <person name="Magnani E."/>
            <person name="Mickelson J.R."/>
            <person name="Murray J."/>
            <person name="Nergadze S.G."/>
            <person name="Onofrio R."/>
            <person name="Pedroni S."/>
            <person name="Piras M.F."/>
            <person name="Raudsepp T."/>
            <person name="Rocchi M."/>
            <person name="Roeed K.H."/>
            <person name="Ryder O.A."/>
            <person name="Searle S."/>
            <person name="Skow L."/>
            <person name="Swinburne J.E."/>
            <person name="Syvaenen A.C."/>
            <person name="Tozaki T."/>
            <person name="Valberg S.J."/>
            <person name="Vaudin M."/>
            <person name="White J.R."/>
            <person name="Zody M.C."/>
            <person name="Lander E.S."/>
            <person name="Lindblad-Toh K."/>
        </authorList>
    </citation>
    <scope>NUCLEOTIDE SEQUENCE [LARGE SCALE GENOMIC DNA]</scope>
    <source>
        <strain evidence="12 13">Thoroughbred</strain>
    </source>
</reference>
<evidence type="ECO:0000256" key="4">
    <source>
        <dbReference type="ARBA" id="ARBA00022833"/>
    </source>
</evidence>
<dbReference type="Proteomes" id="UP000002281">
    <property type="component" value="Chromosome 24"/>
</dbReference>
<dbReference type="Gene3D" id="2.10.110.10">
    <property type="entry name" value="Cysteine Rich Protein"/>
    <property type="match status" value="2"/>
</dbReference>
<dbReference type="PROSITE" id="PS00478">
    <property type="entry name" value="LIM_DOMAIN_1"/>
    <property type="match status" value="2"/>
</dbReference>
<dbReference type="PANTHER" id="PTHR46074:SF2">
    <property type="entry name" value="CYSTEINE-RICH PROTEIN 2"/>
    <property type="match status" value="1"/>
</dbReference>
<evidence type="ECO:0000313" key="12">
    <source>
        <dbReference type="Ensembl" id="ENSECAP00000078783.1"/>
    </source>
</evidence>
<dbReference type="GO" id="GO:0008284">
    <property type="term" value="P:positive regulation of cell population proliferation"/>
    <property type="evidence" value="ECO:0007669"/>
    <property type="project" value="Ensembl"/>
</dbReference>
<gene>
    <name evidence="12" type="primary">CRIP2</name>
</gene>